<comment type="caution">
    <text evidence="1">The sequence shown here is derived from an EMBL/GenBank/DDBJ whole genome shotgun (WGS) entry which is preliminary data.</text>
</comment>
<dbReference type="AlphaFoldDB" id="A0AAD6R9E1"/>
<name>A0AAD6R9E1_9ROSI</name>
<organism evidence="1 2">
    <name type="scientific">Populus alba x Populus x berolinensis</name>
    <dbReference type="NCBI Taxonomy" id="444605"/>
    <lineage>
        <taxon>Eukaryota</taxon>
        <taxon>Viridiplantae</taxon>
        <taxon>Streptophyta</taxon>
        <taxon>Embryophyta</taxon>
        <taxon>Tracheophyta</taxon>
        <taxon>Spermatophyta</taxon>
        <taxon>Magnoliopsida</taxon>
        <taxon>eudicotyledons</taxon>
        <taxon>Gunneridae</taxon>
        <taxon>Pentapetalae</taxon>
        <taxon>rosids</taxon>
        <taxon>fabids</taxon>
        <taxon>Malpighiales</taxon>
        <taxon>Salicaceae</taxon>
        <taxon>Saliceae</taxon>
        <taxon>Populus</taxon>
    </lineage>
</organism>
<dbReference type="Proteomes" id="UP001164929">
    <property type="component" value="Chromosome 3"/>
</dbReference>
<dbReference type="EMBL" id="JAQIZT010000003">
    <property type="protein sequence ID" value="KAJ7004726.1"/>
    <property type="molecule type" value="Genomic_DNA"/>
</dbReference>
<reference evidence="1" key="1">
    <citation type="journal article" date="2023" name="Mol. Ecol. Resour.">
        <title>Chromosome-level genome assembly of a triploid poplar Populus alba 'Berolinensis'.</title>
        <authorList>
            <person name="Chen S."/>
            <person name="Yu Y."/>
            <person name="Wang X."/>
            <person name="Wang S."/>
            <person name="Zhang T."/>
            <person name="Zhou Y."/>
            <person name="He R."/>
            <person name="Meng N."/>
            <person name="Wang Y."/>
            <person name="Liu W."/>
            <person name="Liu Z."/>
            <person name="Liu J."/>
            <person name="Guo Q."/>
            <person name="Huang H."/>
            <person name="Sederoff R.R."/>
            <person name="Wang G."/>
            <person name="Qu G."/>
            <person name="Chen S."/>
        </authorList>
    </citation>
    <scope>NUCLEOTIDE SEQUENCE</scope>
    <source>
        <strain evidence="1">SC-2020</strain>
    </source>
</reference>
<protein>
    <submittedName>
        <fullName evidence="1">Uncharacterized protein</fullName>
    </submittedName>
</protein>
<sequence length="98" mass="11404">MDIITKGAMSRLIFSIMAAETKSVIRCEECVCNHNQLSVLSEFPRFRKKGRSTRIPFLYTKDHQESRWRQRMINPCGCGVNREAVWFAFTALARHDPL</sequence>
<accession>A0AAD6R9E1</accession>
<evidence type="ECO:0000313" key="2">
    <source>
        <dbReference type="Proteomes" id="UP001164929"/>
    </source>
</evidence>
<keyword evidence="2" id="KW-1185">Reference proteome</keyword>
<evidence type="ECO:0000313" key="1">
    <source>
        <dbReference type="EMBL" id="KAJ7004726.1"/>
    </source>
</evidence>
<gene>
    <name evidence="1" type="ORF">NC653_009541</name>
</gene>
<proteinExistence type="predicted"/>